<evidence type="ECO:0008006" key="4">
    <source>
        <dbReference type="Google" id="ProtNLM"/>
    </source>
</evidence>
<feature type="transmembrane region" description="Helical" evidence="1">
    <location>
        <begin position="82"/>
        <end position="105"/>
    </location>
</feature>
<protein>
    <recommendedName>
        <fullName evidence="4">Transmembrane protein</fullName>
    </recommendedName>
</protein>
<gene>
    <name evidence="2" type="ORF">NBRC110019_15010</name>
</gene>
<reference evidence="2" key="1">
    <citation type="submission" date="2022-07" db="EMBL/GenBank/DDBJ databases">
        <title>Taxonomy of Novel Oxalotrophic and Methylotrophic Bacteria.</title>
        <authorList>
            <person name="Sahin N."/>
            <person name="Tani A."/>
        </authorList>
    </citation>
    <scope>NUCLEOTIDE SEQUENCE</scope>
    <source>
        <strain evidence="2">AM327</strain>
    </source>
</reference>
<name>A0A9W6EV40_9FLAO</name>
<accession>A0A9W6EV40</accession>
<dbReference type="AlphaFoldDB" id="A0A9W6EV40"/>
<evidence type="ECO:0000313" key="3">
    <source>
        <dbReference type="Proteomes" id="UP001143545"/>
    </source>
</evidence>
<dbReference type="EMBL" id="BRVP01000008">
    <property type="protein sequence ID" value="GLB52461.1"/>
    <property type="molecule type" value="Genomic_DNA"/>
</dbReference>
<keyword evidence="1" id="KW-0812">Transmembrane</keyword>
<keyword evidence="1" id="KW-1133">Transmembrane helix</keyword>
<dbReference type="RefSeq" id="WP_281753743.1">
    <property type="nucleotide sequence ID" value="NZ_BRVP01000008.1"/>
</dbReference>
<dbReference type="Proteomes" id="UP001143545">
    <property type="component" value="Unassembled WGS sequence"/>
</dbReference>
<feature type="transmembrane region" description="Helical" evidence="1">
    <location>
        <begin position="137"/>
        <end position="161"/>
    </location>
</feature>
<keyword evidence="1" id="KW-0472">Membrane</keyword>
<comment type="caution">
    <text evidence="2">The sequence shown here is derived from an EMBL/GenBank/DDBJ whole genome shotgun (WGS) entry which is preliminary data.</text>
</comment>
<feature type="transmembrane region" description="Helical" evidence="1">
    <location>
        <begin position="111"/>
        <end position="130"/>
    </location>
</feature>
<sequence>MTSLNNQYIYCKNCIHRDFNVSQGTLCGLTKEKPNFANTCPQFILDPTLEELVNDVGIIDTDTILFKNTHGIVRPNKKDERYAFGLTAGIFAGLVGATLWTYITIATLHHIGYIAFLIGAGIALAVRTFGKGYSEKFCYTAAIITVFSCLTGHFFSIFGYAAQQEELSLFKVLFYLDNNQISSIYFNSFTIMSILIYAIAAMESYMFTKHGNPKKLPFSNINKTRNKRSFLNRD</sequence>
<evidence type="ECO:0000256" key="1">
    <source>
        <dbReference type="SAM" id="Phobius"/>
    </source>
</evidence>
<proteinExistence type="predicted"/>
<keyword evidence="3" id="KW-1185">Reference proteome</keyword>
<organism evidence="2 3">
    <name type="scientific">Neptunitalea chrysea</name>
    <dbReference type="NCBI Taxonomy" id="1647581"/>
    <lineage>
        <taxon>Bacteria</taxon>
        <taxon>Pseudomonadati</taxon>
        <taxon>Bacteroidota</taxon>
        <taxon>Flavobacteriia</taxon>
        <taxon>Flavobacteriales</taxon>
        <taxon>Flavobacteriaceae</taxon>
        <taxon>Neptunitalea</taxon>
    </lineage>
</organism>
<feature type="transmembrane region" description="Helical" evidence="1">
    <location>
        <begin position="181"/>
        <end position="200"/>
    </location>
</feature>
<evidence type="ECO:0000313" key="2">
    <source>
        <dbReference type="EMBL" id="GLB52461.1"/>
    </source>
</evidence>